<organism evidence="2 3">
    <name type="scientific">Littorina saxatilis</name>
    <dbReference type="NCBI Taxonomy" id="31220"/>
    <lineage>
        <taxon>Eukaryota</taxon>
        <taxon>Metazoa</taxon>
        <taxon>Spiralia</taxon>
        <taxon>Lophotrochozoa</taxon>
        <taxon>Mollusca</taxon>
        <taxon>Gastropoda</taxon>
        <taxon>Caenogastropoda</taxon>
        <taxon>Littorinimorpha</taxon>
        <taxon>Littorinoidea</taxon>
        <taxon>Littorinidae</taxon>
        <taxon>Littorina</taxon>
    </lineage>
</organism>
<feature type="signal peptide" evidence="1">
    <location>
        <begin position="1"/>
        <end position="21"/>
    </location>
</feature>
<gene>
    <name evidence="2" type="ORF">V1264_008503</name>
</gene>
<reference evidence="2 3" key="1">
    <citation type="submission" date="2024-02" db="EMBL/GenBank/DDBJ databases">
        <title>Chromosome-scale genome assembly of the rough periwinkle Littorina saxatilis.</title>
        <authorList>
            <person name="De Jode A."/>
            <person name="Faria R."/>
            <person name="Formenti G."/>
            <person name="Sims Y."/>
            <person name="Smith T.P."/>
            <person name="Tracey A."/>
            <person name="Wood J.M.D."/>
            <person name="Zagrodzka Z.B."/>
            <person name="Johannesson K."/>
            <person name="Butlin R.K."/>
            <person name="Leder E.H."/>
        </authorList>
    </citation>
    <scope>NUCLEOTIDE SEQUENCE [LARGE SCALE GENOMIC DNA]</scope>
    <source>
        <strain evidence="2">Snail1</strain>
        <tissue evidence="2">Muscle</tissue>
    </source>
</reference>
<evidence type="ECO:0000313" key="2">
    <source>
        <dbReference type="EMBL" id="KAK7092815.1"/>
    </source>
</evidence>
<evidence type="ECO:0000256" key="1">
    <source>
        <dbReference type="SAM" id="SignalP"/>
    </source>
</evidence>
<dbReference type="AlphaFoldDB" id="A0AAN9AUK7"/>
<feature type="chain" id="PRO_5042852270" evidence="1">
    <location>
        <begin position="22"/>
        <end position="154"/>
    </location>
</feature>
<evidence type="ECO:0000313" key="3">
    <source>
        <dbReference type="Proteomes" id="UP001374579"/>
    </source>
</evidence>
<comment type="caution">
    <text evidence="2">The sequence shown here is derived from an EMBL/GenBank/DDBJ whole genome shotgun (WGS) entry which is preliminary data.</text>
</comment>
<proteinExistence type="predicted"/>
<dbReference type="Proteomes" id="UP001374579">
    <property type="component" value="Unassembled WGS sequence"/>
</dbReference>
<protein>
    <submittedName>
        <fullName evidence="2">Uncharacterized protein</fullName>
    </submittedName>
</protein>
<accession>A0AAN9AUK7</accession>
<name>A0AAN9AUK7_9CAEN</name>
<dbReference type="EMBL" id="JBAMIC010000021">
    <property type="protein sequence ID" value="KAK7092815.1"/>
    <property type="molecule type" value="Genomic_DNA"/>
</dbReference>
<keyword evidence="1" id="KW-0732">Signal</keyword>
<sequence length="154" mass="16842">MEAWIRTVFLLALVGLSAVWTSGLKKKQLSILEQTYSNPRAPAIRSADLPCSYTGQECQTTSQCCNDQDDCVISVSGDQGTISTCNDESKNRKYTKSVPELKRSGQLCTTSSECLDNCCREIGGHTSRSKTCGPEKNEFVTHTCINATRTGNEC</sequence>
<keyword evidence="3" id="KW-1185">Reference proteome</keyword>